<dbReference type="Proteomes" id="UP001603013">
    <property type="component" value="Unassembled WGS sequence"/>
</dbReference>
<dbReference type="RefSeq" id="WP_391934218.1">
    <property type="nucleotide sequence ID" value="NZ_JBIBSM010000005.1"/>
</dbReference>
<feature type="signal peptide" evidence="2">
    <location>
        <begin position="1"/>
        <end position="20"/>
    </location>
</feature>
<sequence>MTAVLAVTLGATALTVPANAAPTDRSSVSAAAGATATTDAVISIPRTTRIVSAGPSGFLAEQWTDAGGYVYRWTSTVDGTTTVLPEQGSYHGGFSDSVVTREPARGLYRVYDMSSPGGTYQSVSPSSDLSLRAVVGTTLVMSRWNTTDRTGELRLVTRGVDAQSDRPVTGLKPNPRIVRAEPASVSTANVFYTAVDADDTLREYLAVVDTVTASVVEQREVGSVAHFADLASSGSRLAWVEAPTTSTARLMYAERGGEVSAPAVEAVPLGNRIRTHLGVLGDWITYANPGANTSAWPDQLHALTALNPTNGAKVKLLDHAMSSVPAPDGTLLVRGGTVAGGEGVYRIAVGENNAITATLVASTGESTALKLLEAKTPTVLDLDQNGGKATLEWTLSRSSASGTVTLRHVRTGRTAASHTFDYSGNGISTTGVVTVNWSGLIEGEHAPNGDYTWEFNAAPTNGIGPAMKATGAFTVVRKANPHDFNDNGSTDLLARDASGVLWRDDLVRSDTSAGIYAYQRVKVGTGWQIYDQIEAAGNLAGAPAGDVVARDTSGVLWSYLGKGDGTFAPRTKIGTGWQVYNKIAAGSDLTGDGRPDLVATDTTGALWLYKGTGVWDAPYSARTKIGSGWGVYNQITAVGDIAGGPAGDLVARDKDGVLWSYLGKGDGTFAARTKIGEGWNAYTQLVGAGDVDRDGRADLIAYGPGGTHLYRGTGDWSVPFAPKWYTSLYAGEGTKFNPVS</sequence>
<evidence type="ECO:0000313" key="4">
    <source>
        <dbReference type="Proteomes" id="UP001603013"/>
    </source>
</evidence>
<reference evidence="3 4" key="1">
    <citation type="submission" date="2024-10" db="EMBL/GenBank/DDBJ databases">
        <title>The Natural Products Discovery Center: Release of the First 8490 Sequenced Strains for Exploring Actinobacteria Biosynthetic Diversity.</title>
        <authorList>
            <person name="Kalkreuter E."/>
            <person name="Kautsar S.A."/>
            <person name="Yang D."/>
            <person name="Bader C.D."/>
            <person name="Teijaro C.N."/>
            <person name="Fluegel L."/>
            <person name="Davis C.M."/>
            <person name="Simpson J.R."/>
            <person name="Lauterbach L."/>
            <person name="Steele A.D."/>
            <person name="Gui C."/>
            <person name="Meng S."/>
            <person name="Li G."/>
            <person name="Viehrig K."/>
            <person name="Ye F."/>
            <person name="Su P."/>
            <person name="Kiefer A.F."/>
            <person name="Nichols A."/>
            <person name="Cepeda A.J."/>
            <person name="Yan W."/>
            <person name="Fan B."/>
            <person name="Jiang Y."/>
            <person name="Adhikari A."/>
            <person name="Zheng C.-J."/>
            <person name="Schuster L."/>
            <person name="Cowan T.M."/>
            <person name="Smanski M.J."/>
            <person name="Chevrette M.G."/>
            <person name="De Carvalho L.P.S."/>
            <person name="Shen B."/>
        </authorList>
    </citation>
    <scope>NUCLEOTIDE SEQUENCE [LARGE SCALE GENOMIC DNA]</scope>
    <source>
        <strain evidence="3 4">NPDC015755</strain>
    </source>
</reference>
<feature type="chain" id="PRO_5047384809" evidence="2">
    <location>
        <begin position="21"/>
        <end position="740"/>
    </location>
</feature>
<dbReference type="EMBL" id="JBIBSM010000005">
    <property type="protein sequence ID" value="MFF8276848.1"/>
    <property type="molecule type" value="Genomic_DNA"/>
</dbReference>
<dbReference type="SUPFAM" id="SSF69318">
    <property type="entry name" value="Integrin alpha N-terminal domain"/>
    <property type="match status" value="1"/>
</dbReference>
<dbReference type="InterPro" id="IPR013517">
    <property type="entry name" value="FG-GAP"/>
</dbReference>
<keyword evidence="4" id="KW-1185">Reference proteome</keyword>
<dbReference type="Pfam" id="PF13517">
    <property type="entry name" value="FG-GAP_3"/>
    <property type="match status" value="2"/>
</dbReference>
<accession>A0ABW6YAJ6</accession>
<protein>
    <submittedName>
        <fullName evidence="3">FG-GAP repeat domain-containing protein</fullName>
    </submittedName>
</protein>
<proteinExistence type="predicted"/>
<evidence type="ECO:0000256" key="2">
    <source>
        <dbReference type="SAM" id="SignalP"/>
    </source>
</evidence>
<comment type="caution">
    <text evidence="3">The sequence shown here is derived from an EMBL/GenBank/DDBJ whole genome shotgun (WGS) entry which is preliminary data.</text>
</comment>
<organism evidence="3 4">
    <name type="scientific">Streptomyces lateritius</name>
    <dbReference type="NCBI Taxonomy" id="67313"/>
    <lineage>
        <taxon>Bacteria</taxon>
        <taxon>Bacillati</taxon>
        <taxon>Actinomycetota</taxon>
        <taxon>Actinomycetes</taxon>
        <taxon>Kitasatosporales</taxon>
        <taxon>Streptomycetaceae</taxon>
        <taxon>Streptomyces</taxon>
    </lineage>
</organism>
<evidence type="ECO:0000313" key="3">
    <source>
        <dbReference type="EMBL" id="MFF8276848.1"/>
    </source>
</evidence>
<keyword evidence="1 2" id="KW-0732">Signal</keyword>
<gene>
    <name evidence="3" type="ORF">ACF05T_12175</name>
</gene>
<dbReference type="InterPro" id="IPR028994">
    <property type="entry name" value="Integrin_alpha_N"/>
</dbReference>
<name>A0ABW6YAJ6_9ACTN</name>
<evidence type="ECO:0000256" key="1">
    <source>
        <dbReference type="ARBA" id="ARBA00022729"/>
    </source>
</evidence>
<dbReference type="Gene3D" id="2.115.10.10">
    <property type="entry name" value="Tachylectin 2"/>
    <property type="match status" value="1"/>
</dbReference>